<organism evidence="1 2">
    <name type="scientific">Sphingorhabdus lacus</name>
    <dbReference type="NCBI Taxonomy" id="392610"/>
    <lineage>
        <taxon>Bacteria</taxon>
        <taxon>Pseudomonadati</taxon>
        <taxon>Pseudomonadota</taxon>
        <taxon>Alphaproteobacteria</taxon>
        <taxon>Sphingomonadales</taxon>
        <taxon>Sphingomonadaceae</taxon>
        <taxon>Sphingorhabdus</taxon>
    </lineage>
</organism>
<protein>
    <recommendedName>
        <fullName evidence="3">ImmA/IrrE family metallo-endopeptidase</fullName>
    </recommendedName>
</protein>
<dbReference type="KEGG" id="slaa:EUU25_09360"/>
<evidence type="ECO:0008006" key="3">
    <source>
        <dbReference type="Google" id="ProtNLM"/>
    </source>
</evidence>
<dbReference type="AlphaFoldDB" id="A0A6I6L8H9"/>
<proteinExistence type="predicted"/>
<evidence type="ECO:0000313" key="1">
    <source>
        <dbReference type="EMBL" id="QGY80808.1"/>
    </source>
</evidence>
<dbReference type="RefSeq" id="WP_158900391.1">
    <property type="nucleotide sequence ID" value="NZ_CP035733.1"/>
</dbReference>
<keyword evidence="2" id="KW-1185">Reference proteome</keyword>
<gene>
    <name evidence="1" type="ORF">EUU25_09360</name>
</gene>
<evidence type="ECO:0000313" key="2">
    <source>
        <dbReference type="Proteomes" id="UP000428803"/>
    </source>
</evidence>
<dbReference type="Proteomes" id="UP000428803">
    <property type="component" value="Chromosome"/>
</dbReference>
<dbReference type="OrthoDB" id="8448751at2"/>
<name>A0A6I6L8H9_9SPHN</name>
<sequence length="190" mass="21704">MDYKALYNARQKEAEKVPREWYVDQLKGLPWVNDISIKIEDSLKKSVLTGFVYRSGLISHGGLEYYDYNVILAGDLLEPQERFVAIKEIMHGYFDPEDVSYATDSAVALENHMSQMFDEYGSGKRSKHVQADGMALWMALGVICPAHIREKYLMDKTPPEQVAEILNIPLKQAQNLLSDRFDAEISQILN</sequence>
<reference evidence="2" key="1">
    <citation type="submission" date="2019-01" db="EMBL/GenBank/DDBJ databases">
        <title>Sphingorhabdus lacus sp.nov., isolated from an oligotrophic freshwater lake.</title>
        <authorList>
            <person name="Park M."/>
        </authorList>
    </citation>
    <scope>NUCLEOTIDE SEQUENCE [LARGE SCALE GENOMIC DNA]</scope>
    <source>
        <strain evidence="2">IMCC1753</strain>
    </source>
</reference>
<accession>A0A6I6L8H9</accession>
<dbReference type="EMBL" id="CP035733">
    <property type="protein sequence ID" value="QGY80808.1"/>
    <property type="molecule type" value="Genomic_DNA"/>
</dbReference>